<dbReference type="GO" id="GO:0060090">
    <property type="term" value="F:molecular adaptor activity"/>
    <property type="evidence" value="ECO:0007669"/>
    <property type="project" value="InterPro"/>
</dbReference>
<name>A0A0S4JTI2_BODSA</name>
<organism evidence="1 2">
    <name type="scientific">Bodo saltans</name>
    <name type="common">Flagellated protozoan</name>
    <dbReference type="NCBI Taxonomy" id="75058"/>
    <lineage>
        <taxon>Eukaryota</taxon>
        <taxon>Discoba</taxon>
        <taxon>Euglenozoa</taxon>
        <taxon>Kinetoplastea</taxon>
        <taxon>Metakinetoplastina</taxon>
        <taxon>Eubodonida</taxon>
        <taxon>Bodonidae</taxon>
        <taxon>Bodo</taxon>
    </lineage>
</organism>
<dbReference type="Proteomes" id="UP000051952">
    <property type="component" value="Unassembled WGS sequence"/>
</dbReference>
<reference evidence="2" key="1">
    <citation type="submission" date="2015-09" db="EMBL/GenBank/DDBJ databases">
        <authorList>
            <consortium name="Pathogen Informatics"/>
        </authorList>
    </citation>
    <scope>NUCLEOTIDE SEQUENCE [LARGE SCALE GENOMIC DNA]</scope>
    <source>
        <strain evidence="2">Lake Konstanz</strain>
    </source>
</reference>
<dbReference type="Gene3D" id="3.30.450.30">
    <property type="entry name" value="Dynein light chain 2a, cytoplasmic"/>
    <property type="match status" value="1"/>
</dbReference>
<keyword evidence="2" id="KW-1185">Reference proteome</keyword>
<dbReference type="SUPFAM" id="SSF103196">
    <property type="entry name" value="Roadblock/LC7 domain"/>
    <property type="match status" value="1"/>
</dbReference>
<dbReference type="PANTHER" id="PTHR13323">
    <property type="entry name" value="LATE ENDOSOMAL/LYSOSOMAL MP1 INTERACTING PROTEIN"/>
    <property type="match status" value="1"/>
</dbReference>
<dbReference type="EMBL" id="CYKH01002074">
    <property type="protein sequence ID" value="CUG92664.1"/>
    <property type="molecule type" value="Genomic_DNA"/>
</dbReference>
<gene>
    <name evidence="1" type="ORF">BSAL_38745</name>
</gene>
<dbReference type="VEuPathDB" id="TriTrypDB:BSAL_38745"/>
<accession>A0A0S4JTI2</accession>
<evidence type="ECO:0000313" key="2">
    <source>
        <dbReference type="Proteomes" id="UP000051952"/>
    </source>
</evidence>
<dbReference type="GO" id="GO:0032008">
    <property type="term" value="P:positive regulation of TOR signaling"/>
    <property type="evidence" value="ECO:0007669"/>
    <property type="project" value="InterPro"/>
</dbReference>
<evidence type="ECO:0000313" key="1">
    <source>
        <dbReference type="EMBL" id="CUG92664.1"/>
    </source>
</evidence>
<dbReference type="OMA" id="KLCAMSV"/>
<dbReference type="OrthoDB" id="271745at2759"/>
<proteinExistence type="predicted"/>
<dbReference type="GO" id="GO:0005085">
    <property type="term" value="F:guanyl-nucleotide exchange factor activity"/>
    <property type="evidence" value="ECO:0007669"/>
    <property type="project" value="InterPro"/>
</dbReference>
<dbReference type="AlphaFoldDB" id="A0A0S4JTI2"/>
<dbReference type="InterPro" id="IPR037587">
    <property type="entry name" value="LAMTOR2-like"/>
</dbReference>
<evidence type="ECO:0008006" key="3">
    <source>
        <dbReference type="Google" id="ProtNLM"/>
    </source>
</evidence>
<sequence>MLNAQALVKTLDQVLGNGVEHVILVTTRGSLLASASQLPAFDGSQLQCTYVAMAANLWRAYATCDLATNRSTGTLEPESLEAIMIDLGDSRICAVGVGGSGILLLAGQQVELGMLKLKATSLQRHLDPSLRSVMS</sequence>
<protein>
    <recommendedName>
        <fullName evidence="3">Roadblock/LAMTOR2 domain-containing protein</fullName>
    </recommendedName>
</protein>